<gene>
    <name evidence="2" type="ORF">ACFOGH_13160</name>
</gene>
<dbReference type="Proteomes" id="UP001595547">
    <property type="component" value="Unassembled WGS sequence"/>
</dbReference>
<comment type="caution">
    <text evidence="2">The sequence shown here is derived from an EMBL/GenBank/DDBJ whole genome shotgun (WGS) entry which is preliminary data.</text>
</comment>
<keyword evidence="1" id="KW-0732">Signal</keyword>
<dbReference type="InterPro" id="IPR010412">
    <property type="entry name" value="DUF1007"/>
</dbReference>
<evidence type="ECO:0000313" key="2">
    <source>
        <dbReference type="EMBL" id="MFC3181945.1"/>
    </source>
</evidence>
<evidence type="ECO:0000256" key="1">
    <source>
        <dbReference type="SAM" id="SignalP"/>
    </source>
</evidence>
<sequence>MKPLAFRLATLMGLLGGAQTALAHPHVFIDTGLEVIFDDQHRATGVRISWSHDDLTSLQIITDKGLDPDFDGNLTPAETAQLNGFDMHWEAGYPGDTYASMAGQSLPLSGPADWTVAYKDAKILSTHLRTFAQPIALTAPLLIQVYDPTLYVGYYLKLGTTVTNAPECSARVILPDLDAARAKLDAAIAALPQDAEAAYPALGADFAEAMEVTCPTP</sequence>
<feature type="chain" id="PRO_5047027724" evidence="1">
    <location>
        <begin position="24"/>
        <end position="217"/>
    </location>
</feature>
<dbReference type="Pfam" id="PF06226">
    <property type="entry name" value="DUF1007"/>
    <property type="match status" value="1"/>
</dbReference>
<keyword evidence="3" id="KW-1185">Reference proteome</keyword>
<dbReference type="RefSeq" id="WP_380073527.1">
    <property type="nucleotide sequence ID" value="NZ_JBHRTO010000001.1"/>
</dbReference>
<protein>
    <submittedName>
        <fullName evidence="2">DUF1007 family protein</fullName>
    </submittedName>
</protein>
<accession>A0ABV7J003</accession>
<proteinExistence type="predicted"/>
<dbReference type="EMBL" id="JBHRTO010000001">
    <property type="protein sequence ID" value="MFC3181945.1"/>
    <property type="molecule type" value="Genomic_DNA"/>
</dbReference>
<feature type="signal peptide" evidence="1">
    <location>
        <begin position="1"/>
        <end position="23"/>
    </location>
</feature>
<organism evidence="2 3">
    <name type="scientific">Cypionkella sinensis</name>
    <dbReference type="NCBI Taxonomy" id="1756043"/>
    <lineage>
        <taxon>Bacteria</taxon>
        <taxon>Pseudomonadati</taxon>
        <taxon>Pseudomonadota</taxon>
        <taxon>Alphaproteobacteria</taxon>
        <taxon>Rhodobacterales</taxon>
        <taxon>Paracoccaceae</taxon>
        <taxon>Cypionkella</taxon>
    </lineage>
</organism>
<name>A0ABV7J003_9RHOB</name>
<reference evidence="3" key="1">
    <citation type="journal article" date="2019" name="Int. J. Syst. Evol. Microbiol.">
        <title>The Global Catalogue of Microorganisms (GCM) 10K type strain sequencing project: providing services to taxonomists for standard genome sequencing and annotation.</title>
        <authorList>
            <consortium name="The Broad Institute Genomics Platform"/>
            <consortium name="The Broad Institute Genome Sequencing Center for Infectious Disease"/>
            <person name="Wu L."/>
            <person name="Ma J."/>
        </authorList>
    </citation>
    <scope>NUCLEOTIDE SEQUENCE [LARGE SCALE GENOMIC DNA]</scope>
    <source>
        <strain evidence="3">KCTC 52039</strain>
    </source>
</reference>
<evidence type="ECO:0000313" key="3">
    <source>
        <dbReference type="Proteomes" id="UP001595547"/>
    </source>
</evidence>